<accession>A0A1X7R889</accession>
<dbReference type="AlphaFoldDB" id="A0A1X7R889"/>
<keyword evidence="2" id="KW-1185">Reference proteome</keyword>
<organism evidence="1 2">
    <name type="scientific">Maudiozyma saulgeensis</name>
    <dbReference type="NCBI Taxonomy" id="1789683"/>
    <lineage>
        <taxon>Eukaryota</taxon>
        <taxon>Fungi</taxon>
        <taxon>Dikarya</taxon>
        <taxon>Ascomycota</taxon>
        <taxon>Saccharomycotina</taxon>
        <taxon>Saccharomycetes</taxon>
        <taxon>Saccharomycetales</taxon>
        <taxon>Saccharomycetaceae</taxon>
        <taxon>Maudiozyma</taxon>
    </lineage>
</organism>
<reference evidence="1 2" key="1">
    <citation type="submission" date="2017-04" db="EMBL/GenBank/DDBJ databases">
        <authorList>
            <person name="Afonso C.L."/>
            <person name="Miller P.J."/>
            <person name="Scott M.A."/>
            <person name="Spackman E."/>
            <person name="Goraichik I."/>
            <person name="Dimitrov K.M."/>
            <person name="Suarez D.L."/>
            <person name="Swayne D.E."/>
        </authorList>
    </citation>
    <scope>NUCLEOTIDE SEQUENCE [LARGE SCALE GENOMIC DNA]</scope>
</reference>
<proteinExistence type="predicted"/>
<dbReference type="OrthoDB" id="3981139at2759"/>
<dbReference type="Proteomes" id="UP000196158">
    <property type="component" value="Unassembled WGS sequence"/>
</dbReference>
<dbReference type="EMBL" id="FXLY01000009">
    <property type="protein sequence ID" value="SMN21832.1"/>
    <property type="molecule type" value="Genomic_DNA"/>
</dbReference>
<evidence type="ECO:0000313" key="1">
    <source>
        <dbReference type="EMBL" id="SMN21832.1"/>
    </source>
</evidence>
<sequence length="250" mass="30474">MLEEQEQLLINPRIFNDITNVSNNSNNKKTSQILPININYQFNEDKIYCKDNLEILKKRQDKILLPRVFQHHSLPNWLIKRYKEINNNCEFFINKEKNNESPCNSLRQENIQEEEWIQFKYFRKINSINQILCRYCYGKNWINELFIYEHLFGSHGIVTRQNNEKINIRLLPLPERYQIIKVNSKLVKIQVLCRECQRWIQLNDTNNNNSKKDSIEYRQLHGIRGFYENYFRHYISCKESEHNQIHFISK</sequence>
<name>A0A1X7R889_9SACH</name>
<evidence type="ECO:0000313" key="2">
    <source>
        <dbReference type="Proteomes" id="UP000196158"/>
    </source>
</evidence>
<protein>
    <submittedName>
        <fullName evidence="1">Uncharacterized protein</fullName>
    </submittedName>
</protein>
<gene>
    <name evidence="1" type="ORF">KASA_0J01551G</name>
</gene>